<dbReference type="FunFam" id="1.10.3730.10:FF:000001">
    <property type="entry name" value="Pyrroline-5-carboxylate reductase"/>
    <property type="match status" value="1"/>
</dbReference>
<comment type="pathway">
    <text evidence="5">Amino-acid biosynthesis; L-proline biosynthesis; L-proline from L-glutamate 5-semialdehyde: step 1/1.</text>
</comment>
<dbReference type="GO" id="GO:0055129">
    <property type="term" value="P:L-proline biosynthetic process"/>
    <property type="evidence" value="ECO:0007669"/>
    <property type="project" value="UniProtKB-UniPathway"/>
</dbReference>
<evidence type="ECO:0000256" key="1">
    <source>
        <dbReference type="ARBA" id="ARBA00005525"/>
    </source>
</evidence>
<reference evidence="9" key="1">
    <citation type="journal article" date="2018" name="Nat. Microbiol.">
        <title>Leveraging single-cell genomics to expand the fungal tree of life.</title>
        <authorList>
            <person name="Ahrendt S.R."/>
            <person name="Quandt C.A."/>
            <person name="Ciobanu D."/>
            <person name="Clum A."/>
            <person name="Salamov A."/>
            <person name="Andreopoulos B."/>
            <person name="Cheng J.F."/>
            <person name="Woyke T."/>
            <person name="Pelin A."/>
            <person name="Henrissat B."/>
            <person name="Reynolds N.K."/>
            <person name="Benny G.L."/>
            <person name="Smith M.E."/>
            <person name="James T.Y."/>
            <person name="Grigoriev I.V."/>
        </authorList>
    </citation>
    <scope>NUCLEOTIDE SEQUENCE [LARGE SCALE GENOMIC DNA]</scope>
</reference>
<sequence length="294" mass="30474">MSLNTLCVLGCGTMGKAILSGLLQAREEGVSDLPGTLVACVKQVSSAEKLQDTFQDNVQVILQDNASGVQKADLVILGCKPQVALDLLADPKMQQVLTGKTIISICAGITIEQLQEAVPRSNHCIRAMPNTPCQIRCGMTIISHPHTFPPEALAPIIKIFSTLGRCRVLEDRHLNVITALSGSGPAFACVIMEALADGGVMMGLPRDVAVEVAAQALKGASSMVLETGAHPAALKDAVTTPAGCTIAGLLTMEDGKIRSTLARTIQEASRVAGSLGNGGLTGNKGLTTPASDDN</sequence>
<dbReference type="Pfam" id="PF14748">
    <property type="entry name" value="P5CR_dimer"/>
    <property type="match status" value="1"/>
</dbReference>
<dbReference type="EMBL" id="KZ987729">
    <property type="protein sequence ID" value="RKP15489.1"/>
    <property type="molecule type" value="Genomic_DNA"/>
</dbReference>
<dbReference type="InterPro" id="IPR053790">
    <property type="entry name" value="P5CR-like_CS"/>
</dbReference>
<dbReference type="GO" id="GO:0004735">
    <property type="term" value="F:pyrroline-5-carboxylate reductase activity"/>
    <property type="evidence" value="ECO:0007669"/>
    <property type="project" value="UniProtKB-EC"/>
</dbReference>
<evidence type="ECO:0000259" key="6">
    <source>
        <dbReference type="Pfam" id="PF03807"/>
    </source>
</evidence>
<dbReference type="Gene3D" id="1.10.3730.10">
    <property type="entry name" value="ProC C-terminal domain-like"/>
    <property type="match status" value="1"/>
</dbReference>
<dbReference type="Gene3D" id="3.40.50.720">
    <property type="entry name" value="NAD(P)-binding Rossmann-like Domain"/>
    <property type="match status" value="1"/>
</dbReference>
<dbReference type="InterPro" id="IPR008927">
    <property type="entry name" value="6-PGluconate_DH-like_C_sf"/>
</dbReference>
<comment type="catalytic activity">
    <reaction evidence="5">
        <text>L-proline + NADP(+) = (S)-1-pyrroline-5-carboxylate + NADPH + 2 H(+)</text>
        <dbReference type="Rhea" id="RHEA:14109"/>
        <dbReference type="ChEBI" id="CHEBI:15378"/>
        <dbReference type="ChEBI" id="CHEBI:17388"/>
        <dbReference type="ChEBI" id="CHEBI:57783"/>
        <dbReference type="ChEBI" id="CHEBI:58349"/>
        <dbReference type="ChEBI" id="CHEBI:60039"/>
        <dbReference type="EC" id="1.5.1.2"/>
    </reaction>
</comment>
<name>A0A4V1IYR6_9FUNG</name>
<dbReference type="PANTHER" id="PTHR11645:SF0">
    <property type="entry name" value="PYRROLINE-5-CARBOXYLATE REDUCTASE 3"/>
    <property type="match status" value="1"/>
</dbReference>
<dbReference type="PIRSF" id="PIRSF000193">
    <property type="entry name" value="Pyrrol-5-carb_rd"/>
    <property type="match status" value="1"/>
</dbReference>
<dbReference type="UniPathway" id="UPA00098">
    <property type="reaction ID" value="UER00361"/>
</dbReference>
<evidence type="ECO:0000256" key="5">
    <source>
        <dbReference type="RuleBase" id="RU003903"/>
    </source>
</evidence>
<keyword evidence="3 5" id="KW-0560">Oxidoreductase</keyword>
<dbReference type="SUPFAM" id="SSF51735">
    <property type="entry name" value="NAD(P)-binding Rossmann-fold domains"/>
    <property type="match status" value="1"/>
</dbReference>
<evidence type="ECO:0000256" key="4">
    <source>
        <dbReference type="PIRSR" id="PIRSR000193-1"/>
    </source>
</evidence>
<dbReference type="PROSITE" id="PS00521">
    <property type="entry name" value="P5CR"/>
    <property type="match status" value="1"/>
</dbReference>
<keyword evidence="9" id="KW-1185">Reference proteome</keyword>
<dbReference type="SUPFAM" id="SSF48179">
    <property type="entry name" value="6-phosphogluconate dehydrogenase C-terminal domain-like"/>
    <property type="match status" value="1"/>
</dbReference>
<dbReference type="HAMAP" id="MF_01925">
    <property type="entry name" value="P5C_reductase"/>
    <property type="match status" value="1"/>
</dbReference>
<protein>
    <recommendedName>
        <fullName evidence="5">Pyrroline-5-carboxylate reductase</fullName>
        <ecNumber evidence="5">1.5.1.2</ecNumber>
    </recommendedName>
</protein>
<dbReference type="NCBIfam" id="TIGR00112">
    <property type="entry name" value="proC"/>
    <property type="match status" value="1"/>
</dbReference>
<evidence type="ECO:0000313" key="8">
    <source>
        <dbReference type="EMBL" id="RKP15489.1"/>
    </source>
</evidence>
<accession>A0A4V1IYR6</accession>
<dbReference type="OrthoDB" id="10263291at2759"/>
<evidence type="ECO:0000313" key="9">
    <source>
        <dbReference type="Proteomes" id="UP000267251"/>
    </source>
</evidence>
<evidence type="ECO:0000256" key="2">
    <source>
        <dbReference type="ARBA" id="ARBA00022857"/>
    </source>
</evidence>
<feature type="domain" description="Pyrroline-5-carboxylate reductase catalytic N-terminal" evidence="6">
    <location>
        <begin position="6"/>
        <end position="108"/>
    </location>
</feature>
<dbReference type="InterPro" id="IPR000304">
    <property type="entry name" value="Pyrroline-COOH_reductase"/>
</dbReference>
<keyword evidence="5" id="KW-0028">Amino-acid biosynthesis</keyword>
<dbReference type="Proteomes" id="UP000267251">
    <property type="component" value="Unassembled WGS sequence"/>
</dbReference>
<feature type="binding site" evidence="4">
    <location>
        <position position="65"/>
    </location>
    <ligand>
        <name>NADPH</name>
        <dbReference type="ChEBI" id="CHEBI:57783"/>
    </ligand>
</feature>
<feature type="binding site" evidence="4">
    <location>
        <begin position="9"/>
        <end position="14"/>
    </location>
    <ligand>
        <name>NADP(+)</name>
        <dbReference type="ChEBI" id="CHEBI:58349"/>
    </ligand>
</feature>
<dbReference type="AlphaFoldDB" id="A0A4V1IYR6"/>
<dbReference type="InterPro" id="IPR029036">
    <property type="entry name" value="P5CR_dimer"/>
</dbReference>
<dbReference type="InterPro" id="IPR028939">
    <property type="entry name" value="P5C_Rdtase_cat_N"/>
</dbReference>
<evidence type="ECO:0000259" key="7">
    <source>
        <dbReference type="Pfam" id="PF14748"/>
    </source>
</evidence>
<keyword evidence="2 4" id="KW-0521">NADP</keyword>
<organism evidence="8 9">
    <name type="scientific">Piptocephalis cylindrospora</name>
    <dbReference type="NCBI Taxonomy" id="1907219"/>
    <lineage>
        <taxon>Eukaryota</taxon>
        <taxon>Fungi</taxon>
        <taxon>Fungi incertae sedis</taxon>
        <taxon>Zoopagomycota</taxon>
        <taxon>Zoopagomycotina</taxon>
        <taxon>Zoopagomycetes</taxon>
        <taxon>Zoopagales</taxon>
        <taxon>Piptocephalidaceae</taxon>
        <taxon>Piptocephalis</taxon>
    </lineage>
</organism>
<dbReference type="EC" id="1.5.1.2" evidence="5"/>
<feature type="domain" description="Pyrroline-5-carboxylate reductase dimerisation" evidence="7">
    <location>
        <begin position="172"/>
        <end position="272"/>
    </location>
</feature>
<evidence type="ECO:0000256" key="3">
    <source>
        <dbReference type="ARBA" id="ARBA00023002"/>
    </source>
</evidence>
<keyword evidence="5" id="KW-0641">Proline biosynthesis</keyword>
<comment type="similarity">
    <text evidence="1 5">Belongs to the pyrroline-5-carboxylate reductase family.</text>
</comment>
<gene>
    <name evidence="8" type="ORF">BJ684DRAFT_6944</name>
</gene>
<dbReference type="InterPro" id="IPR036291">
    <property type="entry name" value="NAD(P)-bd_dom_sf"/>
</dbReference>
<dbReference type="Pfam" id="PF03807">
    <property type="entry name" value="F420_oxidored"/>
    <property type="match status" value="1"/>
</dbReference>
<dbReference type="PANTHER" id="PTHR11645">
    <property type="entry name" value="PYRROLINE-5-CARBOXYLATE REDUCTASE"/>
    <property type="match status" value="1"/>
</dbReference>
<proteinExistence type="inferred from homology"/>